<evidence type="ECO:0000313" key="3">
    <source>
        <dbReference type="Proteomes" id="UP000000493"/>
    </source>
</evidence>
<feature type="transmembrane region" description="Helical" evidence="1">
    <location>
        <begin position="162"/>
        <end position="183"/>
    </location>
</feature>
<proteinExistence type="predicted"/>
<keyword evidence="1" id="KW-1133">Transmembrane helix</keyword>
<keyword evidence="2" id="KW-0614">Plasmid</keyword>
<protein>
    <submittedName>
        <fullName evidence="2">Uncharacterized protein</fullName>
    </submittedName>
</protein>
<dbReference type="AlphaFoldDB" id="A0A7U3ZRQ8"/>
<geneLocation type="plasmid" evidence="2 3">
    <name>pRUNSL03</name>
</geneLocation>
<evidence type="ECO:0000313" key="2">
    <source>
        <dbReference type="EMBL" id="AEI52157.1"/>
    </source>
</evidence>
<feature type="transmembrane region" description="Helical" evidence="1">
    <location>
        <begin position="189"/>
        <end position="211"/>
    </location>
</feature>
<reference evidence="3" key="1">
    <citation type="submission" date="2011-06" db="EMBL/GenBank/DDBJ databases">
        <title>The complete genome of plasmid 3 of Runella slithyformis DSM 19594.</title>
        <authorList>
            <consortium name="US DOE Joint Genome Institute (JGI-PGF)"/>
            <person name="Lucas S."/>
            <person name="Han J."/>
            <person name="Lapidus A."/>
            <person name="Bruce D."/>
            <person name="Goodwin L."/>
            <person name="Pitluck S."/>
            <person name="Peters L."/>
            <person name="Kyrpides N."/>
            <person name="Mavromatis K."/>
            <person name="Ivanova N."/>
            <person name="Ovchinnikova G."/>
            <person name="Zhang X."/>
            <person name="Misra M."/>
            <person name="Detter J.C."/>
            <person name="Tapia R."/>
            <person name="Han C."/>
            <person name="Land M."/>
            <person name="Hauser L."/>
            <person name="Markowitz V."/>
            <person name="Cheng J.-F."/>
            <person name="Hugenholtz P."/>
            <person name="Woyke T."/>
            <person name="Wu D."/>
            <person name="Tindall B."/>
            <person name="Faehrich R."/>
            <person name="Brambilla E."/>
            <person name="Klenk H.-P."/>
            <person name="Eisen J.A."/>
        </authorList>
    </citation>
    <scope>NUCLEOTIDE SEQUENCE [LARGE SCALE GENOMIC DNA]</scope>
    <source>
        <strain evidence="3">ATCC 29530 / DSM 19594 / LMG 11500 / NCIMB 11436 / LSU 4</strain>
        <plasmid evidence="3">pRUNSL03</plasmid>
    </source>
</reference>
<gene>
    <name evidence="2" type="ordered locus">Runsl_5861</name>
</gene>
<keyword evidence="3" id="KW-1185">Reference proteome</keyword>
<keyword evidence="1" id="KW-0472">Membrane</keyword>
<organism evidence="2 3">
    <name type="scientific">Runella slithyformis (strain ATCC 29530 / DSM 19594 / LMG 11500 / NCIMB 11436 / LSU 4)</name>
    <dbReference type="NCBI Taxonomy" id="761193"/>
    <lineage>
        <taxon>Bacteria</taxon>
        <taxon>Pseudomonadati</taxon>
        <taxon>Bacteroidota</taxon>
        <taxon>Cytophagia</taxon>
        <taxon>Cytophagales</taxon>
        <taxon>Spirosomataceae</taxon>
        <taxon>Runella</taxon>
    </lineage>
</organism>
<reference evidence="2 3" key="2">
    <citation type="journal article" date="2012" name="Stand. Genomic Sci.">
        <title>Complete genome sequence of the aquatic bacterium Runella slithyformis type strain (LSU 4(T)).</title>
        <authorList>
            <person name="Copeland A."/>
            <person name="Zhang X."/>
            <person name="Misra M."/>
            <person name="Lapidus A."/>
            <person name="Nolan M."/>
            <person name="Lucas S."/>
            <person name="Deshpande S."/>
            <person name="Cheng J.F."/>
            <person name="Tapia R."/>
            <person name="Goodwin L.A."/>
            <person name="Pitluck S."/>
            <person name="Liolios K."/>
            <person name="Pagani I."/>
            <person name="Ivanova N."/>
            <person name="Mikhailova N."/>
            <person name="Pati A."/>
            <person name="Chen A."/>
            <person name="Palaniappan K."/>
            <person name="Land M."/>
            <person name="Hauser L."/>
            <person name="Pan C."/>
            <person name="Jeffries C.D."/>
            <person name="Detter J.C."/>
            <person name="Brambilla E.M."/>
            <person name="Rohde M."/>
            <person name="Djao O.D."/>
            <person name="Goker M."/>
            <person name="Sikorski J."/>
            <person name="Tindall B.J."/>
            <person name="Woyke T."/>
            <person name="Bristow J."/>
            <person name="Eisen J.A."/>
            <person name="Markowitz V."/>
            <person name="Hugenholtz P."/>
            <person name="Kyrpides N.C."/>
            <person name="Klenk H.P."/>
            <person name="Mavromatis K."/>
        </authorList>
    </citation>
    <scope>NUCLEOTIDE SEQUENCE [LARGE SCALE GENOMIC DNA]</scope>
    <source>
        <strain evidence="3">ATCC 29530 / DSM 19594 / LMG 11500 / NCIMB 11436 / LSU 4</strain>
    </source>
</reference>
<dbReference type="RefSeq" id="WP_013921738.1">
    <property type="nucleotide sequence ID" value="NC_015694.1"/>
</dbReference>
<sequence length="236" mass="27231">MDKYYVKARLLPTILTALPLVAVYLFILSPYLAEYLKKILPYLPTVGDISFSVGIVMFLVQVNRTLSKELLQSNYFKGETKMPTTDFLLFSHNEYSTETKGKIRKKIKEHFDMEMFDAQREAADEIRSRFLIKEAVGQIRVLLKDNEMLLNHNIEYGALRNFLGGCIQAVFFSLVLIIKALFFPYDKGLLIVAVIFLVIYGSFLLMSKWLIQKYGNNYARILYQQFLALPKPSANP</sequence>
<accession>A0A7U3ZRQ8</accession>
<dbReference type="Proteomes" id="UP000000493">
    <property type="component" value="Plasmid pRUNSL03"/>
</dbReference>
<feature type="transmembrane region" description="Helical" evidence="1">
    <location>
        <begin position="12"/>
        <end position="33"/>
    </location>
</feature>
<evidence type="ECO:0000256" key="1">
    <source>
        <dbReference type="SAM" id="Phobius"/>
    </source>
</evidence>
<name>A0A7U3ZRQ8_RUNSL</name>
<keyword evidence="1" id="KW-0812">Transmembrane</keyword>
<dbReference type="KEGG" id="rsi:Runsl_5861"/>
<dbReference type="EMBL" id="CP002862">
    <property type="protein sequence ID" value="AEI52157.1"/>
    <property type="molecule type" value="Genomic_DNA"/>
</dbReference>